<name>A0A4Z2JCU2_9TELE</name>
<gene>
    <name evidence="2" type="ORF">EYF80_001781</name>
</gene>
<protein>
    <submittedName>
        <fullName evidence="2">Uncharacterized protein</fullName>
    </submittedName>
</protein>
<sequence length="323" mass="34267">MGHSGMLAQHKGVHRCPASALDTDDNNLPRPACSNNQSAPLDGLGNSCESTTTSTVTAIACPLLCSQSRYSGTFPPSGGGYDPAGQTEGPRPPLLPVCGRRGPASWSKESGGFFVASSSPGGSLAQLELEGGDLHRIQADGGLVGQRRAGVHQRQGHGLQQLQVQVLEQARDTQLQAGGAGRARRLESKQQAELKPRFEASRSQSSARRCRIKAVYGDGEWGSCCSHTERHVSTSKSMKAGPALDWVVPRHLALDAAQVEQVEVAGQVGLERGEGLQGRDAASLWQDGQRQDLVVQEGVGHVTEDGREAGRCTVHHLEEGRHV</sequence>
<organism evidence="2 3">
    <name type="scientific">Liparis tanakae</name>
    <name type="common">Tanaka's snailfish</name>
    <dbReference type="NCBI Taxonomy" id="230148"/>
    <lineage>
        <taxon>Eukaryota</taxon>
        <taxon>Metazoa</taxon>
        <taxon>Chordata</taxon>
        <taxon>Craniata</taxon>
        <taxon>Vertebrata</taxon>
        <taxon>Euteleostomi</taxon>
        <taxon>Actinopterygii</taxon>
        <taxon>Neopterygii</taxon>
        <taxon>Teleostei</taxon>
        <taxon>Neoteleostei</taxon>
        <taxon>Acanthomorphata</taxon>
        <taxon>Eupercaria</taxon>
        <taxon>Perciformes</taxon>
        <taxon>Cottioidei</taxon>
        <taxon>Cottales</taxon>
        <taxon>Liparidae</taxon>
        <taxon>Liparis</taxon>
    </lineage>
</organism>
<proteinExistence type="predicted"/>
<comment type="caution">
    <text evidence="2">The sequence shown here is derived from an EMBL/GenBank/DDBJ whole genome shotgun (WGS) entry which is preliminary data.</text>
</comment>
<feature type="region of interest" description="Disordered" evidence="1">
    <location>
        <begin position="177"/>
        <end position="200"/>
    </location>
</feature>
<feature type="region of interest" description="Disordered" evidence="1">
    <location>
        <begin position="1"/>
        <end position="22"/>
    </location>
</feature>
<evidence type="ECO:0000313" key="2">
    <source>
        <dbReference type="EMBL" id="TNN87817.1"/>
    </source>
</evidence>
<reference evidence="2 3" key="1">
    <citation type="submission" date="2019-03" db="EMBL/GenBank/DDBJ databases">
        <title>First draft genome of Liparis tanakae, snailfish: a comprehensive survey of snailfish specific genes.</title>
        <authorList>
            <person name="Kim W."/>
            <person name="Song I."/>
            <person name="Jeong J.-H."/>
            <person name="Kim D."/>
            <person name="Kim S."/>
            <person name="Ryu S."/>
            <person name="Song J.Y."/>
            <person name="Lee S.K."/>
        </authorList>
    </citation>
    <scope>NUCLEOTIDE SEQUENCE [LARGE SCALE GENOMIC DNA]</scope>
    <source>
        <tissue evidence="2">Muscle</tissue>
    </source>
</reference>
<accession>A0A4Z2JCU2</accession>
<dbReference type="AlphaFoldDB" id="A0A4Z2JCU2"/>
<feature type="compositionally biased region" description="Basic and acidic residues" evidence="1">
    <location>
        <begin position="184"/>
        <end position="200"/>
    </location>
</feature>
<keyword evidence="3" id="KW-1185">Reference proteome</keyword>
<evidence type="ECO:0000313" key="3">
    <source>
        <dbReference type="Proteomes" id="UP000314294"/>
    </source>
</evidence>
<evidence type="ECO:0000256" key="1">
    <source>
        <dbReference type="SAM" id="MobiDB-lite"/>
    </source>
</evidence>
<dbReference type="EMBL" id="SRLO01000008">
    <property type="protein sequence ID" value="TNN87817.1"/>
    <property type="molecule type" value="Genomic_DNA"/>
</dbReference>
<dbReference type="Proteomes" id="UP000314294">
    <property type="component" value="Unassembled WGS sequence"/>
</dbReference>